<protein>
    <submittedName>
        <fullName evidence="2">Oligopeptide transporter 4</fullName>
    </submittedName>
</protein>
<evidence type="ECO:0000313" key="3">
    <source>
        <dbReference type="Proteomes" id="UP000325081"/>
    </source>
</evidence>
<proteinExistence type="predicted"/>
<dbReference type="AlphaFoldDB" id="A0A5A7PLM1"/>
<organism evidence="2 3">
    <name type="scientific">Striga asiatica</name>
    <name type="common">Asiatic witchweed</name>
    <name type="synonym">Buchnera asiatica</name>
    <dbReference type="NCBI Taxonomy" id="4170"/>
    <lineage>
        <taxon>Eukaryota</taxon>
        <taxon>Viridiplantae</taxon>
        <taxon>Streptophyta</taxon>
        <taxon>Embryophyta</taxon>
        <taxon>Tracheophyta</taxon>
        <taxon>Spermatophyta</taxon>
        <taxon>Magnoliopsida</taxon>
        <taxon>eudicotyledons</taxon>
        <taxon>Gunneridae</taxon>
        <taxon>Pentapetalae</taxon>
        <taxon>asterids</taxon>
        <taxon>lamiids</taxon>
        <taxon>Lamiales</taxon>
        <taxon>Orobanchaceae</taxon>
        <taxon>Buchnereae</taxon>
        <taxon>Striga</taxon>
    </lineage>
</organism>
<gene>
    <name evidence="2" type="ORF">STAS_09799</name>
</gene>
<sequence>MGKKIRVSSTRYGLSFQGKTGPVRCSPDIHTSSKAARLPLFKLLGCCRTLKNRLFGARGKGSTRFSSRPGPERAAFRWKSPAAHHITQSGLLLFGNETDDCSIRASGGCCSDTGELLAKQRHSTASGNVSTVAGIGGEEGSQTRRPAMRGCSMDNFAAACLQGTQADRARPAGRYNSPTSRRRWSAAKDSTAAGENAADGLLAMGCPYSGGEGKKRIFDLLSSSREKRSMLLQRIIG</sequence>
<dbReference type="EMBL" id="BKCP01004761">
    <property type="protein sequence ID" value="GER33650.1"/>
    <property type="molecule type" value="Genomic_DNA"/>
</dbReference>
<evidence type="ECO:0000313" key="2">
    <source>
        <dbReference type="EMBL" id="GER33650.1"/>
    </source>
</evidence>
<name>A0A5A7PLM1_STRAF</name>
<accession>A0A5A7PLM1</accession>
<reference evidence="3" key="1">
    <citation type="journal article" date="2019" name="Curr. Biol.">
        <title>Genome Sequence of Striga asiatica Provides Insight into the Evolution of Plant Parasitism.</title>
        <authorList>
            <person name="Yoshida S."/>
            <person name="Kim S."/>
            <person name="Wafula E.K."/>
            <person name="Tanskanen J."/>
            <person name="Kim Y.M."/>
            <person name="Honaas L."/>
            <person name="Yang Z."/>
            <person name="Spallek T."/>
            <person name="Conn C.E."/>
            <person name="Ichihashi Y."/>
            <person name="Cheong K."/>
            <person name="Cui S."/>
            <person name="Der J.P."/>
            <person name="Gundlach H."/>
            <person name="Jiao Y."/>
            <person name="Hori C."/>
            <person name="Ishida J.K."/>
            <person name="Kasahara H."/>
            <person name="Kiba T."/>
            <person name="Kim M.S."/>
            <person name="Koo N."/>
            <person name="Laohavisit A."/>
            <person name="Lee Y.H."/>
            <person name="Lumba S."/>
            <person name="McCourt P."/>
            <person name="Mortimer J.C."/>
            <person name="Mutuku J.M."/>
            <person name="Nomura T."/>
            <person name="Sasaki-Sekimoto Y."/>
            <person name="Seto Y."/>
            <person name="Wang Y."/>
            <person name="Wakatake T."/>
            <person name="Sakakibara H."/>
            <person name="Demura T."/>
            <person name="Yamaguchi S."/>
            <person name="Yoneyama K."/>
            <person name="Manabe R.I."/>
            <person name="Nelson D.C."/>
            <person name="Schulman A.H."/>
            <person name="Timko M.P."/>
            <person name="dePamphilis C.W."/>
            <person name="Choi D."/>
            <person name="Shirasu K."/>
        </authorList>
    </citation>
    <scope>NUCLEOTIDE SEQUENCE [LARGE SCALE GENOMIC DNA]</scope>
    <source>
        <strain evidence="3">cv. UVA1</strain>
    </source>
</reference>
<keyword evidence="3" id="KW-1185">Reference proteome</keyword>
<feature type="region of interest" description="Disordered" evidence="1">
    <location>
        <begin position="169"/>
        <end position="191"/>
    </location>
</feature>
<comment type="caution">
    <text evidence="2">The sequence shown here is derived from an EMBL/GenBank/DDBJ whole genome shotgun (WGS) entry which is preliminary data.</text>
</comment>
<dbReference type="Proteomes" id="UP000325081">
    <property type="component" value="Unassembled WGS sequence"/>
</dbReference>
<feature type="region of interest" description="Disordered" evidence="1">
    <location>
        <begin position="121"/>
        <end position="146"/>
    </location>
</feature>
<evidence type="ECO:0000256" key="1">
    <source>
        <dbReference type="SAM" id="MobiDB-lite"/>
    </source>
</evidence>